<dbReference type="OrthoDB" id="6045594at2"/>
<accession>A0A4R5CCA8</accession>
<evidence type="ECO:0000313" key="2">
    <source>
        <dbReference type="Proteomes" id="UP000294513"/>
    </source>
</evidence>
<evidence type="ECO:0000313" key="1">
    <source>
        <dbReference type="EMBL" id="TDD97618.1"/>
    </source>
</evidence>
<keyword evidence="2" id="KW-1185">Reference proteome</keyword>
<dbReference type="AlphaFoldDB" id="A0A4R5CCA8"/>
<sequence length="156" mass="17748">MQGDPRQVPYDMRPHRDAVHAWFSLSYSNYAVLPRTLLQSMPDEWQKRFVELLEELHTEFAHVEQADGYEVTAGSWLYANECSSAQLKAAGVKIVETDDEDGTDDETCYVNRDGDEIDGHQYVFVPGTEPIPHYSRGRTYVPPASVLKTLRIEPGE</sequence>
<organism evidence="1 2">
    <name type="scientific">Actinomadura rubrisoli</name>
    <dbReference type="NCBI Taxonomy" id="2530368"/>
    <lineage>
        <taxon>Bacteria</taxon>
        <taxon>Bacillati</taxon>
        <taxon>Actinomycetota</taxon>
        <taxon>Actinomycetes</taxon>
        <taxon>Streptosporangiales</taxon>
        <taxon>Thermomonosporaceae</taxon>
        <taxon>Actinomadura</taxon>
    </lineage>
</organism>
<dbReference type="RefSeq" id="WP_131888780.1">
    <property type="nucleotide sequence ID" value="NZ_SMKU01000002.1"/>
</dbReference>
<reference evidence="1 2" key="1">
    <citation type="submission" date="2019-03" db="EMBL/GenBank/DDBJ databases">
        <title>Draft genome sequences of novel Actinobacteria.</title>
        <authorList>
            <person name="Sahin N."/>
            <person name="Ay H."/>
            <person name="Saygin H."/>
        </authorList>
    </citation>
    <scope>NUCLEOTIDE SEQUENCE [LARGE SCALE GENOMIC DNA]</scope>
    <source>
        <strain evidence="1 2">H3C3</strain>
    </source>
</reference>
<dbReference type="EMBL" id="SMKU01000002">
    <property type="protein sequence ID" value="TDD97618.1"/>
    <property type="molecule type" value="Genomic_DNA"/>
</dbReference>
<proteinExistence type="predicted"/>
<name>A0A4R5CCA8_9ACTN</name>
<gene>
    <name evidence="1" type="ORF">E1298_00885</name>
</gene>
<dbReference type="Proteomes" id="UP000294513">
    <property type="component" value="Unassembled WGS sequence"/>
</dbReference>
<protein>
    <submittedName>
        <fullName evidence="1">Uncharacterized protein</fullName>
    </submittedName>
</protein>
<comment type="caution">
    <text evidence="1">The sequence shown here is derived from an EMBL/GenBank/DDBJ whole genome shotgun (WGS) entry which is preliminary data.</text>
</comment>